<gene>
    <name evidence="7" type="ORF">CEV34_5699</name>
    <name evidence="6" type="ORF">EHE22_27070</name>
</gene>
<name>A0A256GAS3_9HYPH</name>
<evidence type="ECO:0000256" key="3">
    <source>
        <dbReference type="ARBA" id="ARBA00023163"/>
    </source>
</evidence>
<keyword evidence="1" id="KW-0805">Transcription regulation</keyword>
<protein>
    <submittedName>
        <fullName evidence="7">Bacterial regulatory, tetR family protein</fullName>
    </submittedName>
    <submittedName>
        <fullName evidence="6">TetR family transcriptional regulator</fullName>
    </submittedName>
</protein>
<evidence type="ECO:0000256" key="4">
    <source>
        <dbReference type="PROSITE-ProRule" id="PRU00335"/>
    </source>
</evidence>
<dbReference type="PROSITE" id="PS50977">
    <property type="entry name" value="HTH_TETR_2"/>
    <property type="match status" value="1"/>
</dbReference>
<dbReference type="InterPro" id="IPR036271">
    <property type="entry name" value="Tet_transcr_reg_TetR-rel_C_sf"/>
</dbReference>
<evidence type="ECO:0000313" key="7">
    <source>
        <dbReference type="EMBL" id="OYR24214.1"/>
    </source>
</evidence>
<comment type="caution">
    <text evidence="7">The sequence shown here is derived from an EMBL/GenBank/DDBJ whole genome shotgun (WGS) entry which is preliminary data.</text>
</comment>
<dbReference type="GO" id="GO:0000976">
    <property type="term" value="F:transcription cis-regulatory region binding"/>
    <property type="evidence" value="ECO:0007669"/>
    <property type="project" value="TreeGrafter"/>
</dbReference>
<dbReference type="Pfam" id="PF17937">
    <property type="entry name" value="TetR_C_28"/>
    <property type="match status" value="1"/>
</dbReference>
<keyword evidence="8" id="KW-1185">Reference proteome</keyword>
<feature type="domain" description="HTH tetR-type" evidence="5">
    <location>
        <begin position="3"/>
        <end position="63"/>
    </location>
</feature>
<dbReference type="SUPFAM" id="SSF46689">
    <property type="entry name" value="Homeodomain-like"/>
    <property type="match status" value="1"/>
</dbReference>
<dbReference type="Proteomes" id="UP000526233">
    <property type="component" value="Unassembled WGS sequence"/>
</dbReference>
<evidence type="ECO:0000313" key="6">
    <source>
        <dbReference type="EMBL" id="NNV24009.1"/>
    </source>
</evidence>
<dbReference type="PANTHER" id="PTHR30055:SF234">
    <property type="entry name" value="HTH-TYPE TRANSCRIPTIONAL REGULATOR BETI"/>
    <property type="match status" value="1"/>
</dbReference>
<dbReference type="GO" id="GO:0003700">
    <property type="term" value="F:DNA-binding transcription factor activity"/>
    <property type="evidence" value="ECO:0007669"/>
    <property type="project" value="TreeGrafter"/>
</dbReference>
<dbReference type="SUPFAM" id="SSF48498">
    <property type="entry name" value="Tetracyclin repressor-like, C-terminal domain"/>
    <property type="match status" value="1"/>
</dbReference>
<feature type="DNA-binding region" description="H-T-H motif" evidence="4">
    <location>
        <begin position="26"/>
        <end position="45"/>
    </location>
</feature>
<dbReference type="InterPro" id="IPR001647">
    <property type="entry name" value="HTH_TetR"/>
</dbReference>
<keyword evidence="2 4" id="KW-0238">DNA-binding</keyword>
<dbReference type="Proteomes" id="UP000216188">
    <property type="component" value="Unassembled WGS sequence"/>
</dbReference>
<dbReference type="PANTHER" id="PTHR30055">
    <property type="entry name" value="HTH-TYPE TRANSCRIPTIONAL REGULATOR RUTR"/>
    <property type="match status" value="1"/>
</dbReference>
<sequence length="185" mass="20380">MRTSNRRKILDAIIAIVERDGITAVTFDAVAAETGLTRGGLLYHFPSREALILAAHQHLADQWEAGMEKIAGGKADTVEPAERDAAYIQSCAQMARRVELLMMLESAGEPDLDSLWQGVLDRWSPPVPDDDDPAALARFVARLAADGLWVHEAMSNRPLPAKLKERVCRELVTMAESMTRDSKNS</sequence>
<evidence type="ECO:0000313" key="8">
    <source>
        <dbReference type="Proteomes" id="UP000216188"/>
    </source>
</evidence>
<evidence type="ECO:0000256" key="2">
    <source>
        <dbReference type="ARBA" id="ARBA00023125"/>
    </source>
</evidence>
<evidence type="ECO:0000313" key="9">
    <source>
        <dbReference type="Proteomes" id="UP000526233"/>
    </source>
</evidence>
<dbReference type="InterPro" id="IPR050109">
    <property type="entry name" value="HTH-type_TetR-like_transc_reg"/>
</dbReference>
<dbReference type="AlphaFoldDB" id="A0A256GAS3"/>
<dbReference type="Gene3D" id="1.10.357.10">
    <property type="entry name" value="Tetracycline Repressor, domain 2"/>
    <property type="match status" value="1"/>
</dbReference>
<dbReference type="RefSeq" id="WP_017502940.1">
    <property type="nucleotide sequence ID" value="NZ_JBHEEM010000031.1"/>
</dbReference>
<dbReference type="Pfam" id="PF00440">
    <property type="entry name" value="TetR_N"/>
    <property type="match status" value="1"/>
</dbReference>
<dbReference type="InterPro" id="IPR009057">
    <property type="entry name" value="Homeodomain-like_sf"/>
</dbReference>
<evidence type="ECO:0000259" key="5">
    <source>
        <dbReference type="PROSITE" id="PS50977"/>
    </source>
</evidence>
<proteinExistence type="predicted"/>
<organism evidence="7 8">
    <name type="scientific">Brucella pseudogrignonensis</name>
    <dbReference type="NCBI Taxonomy" id="419475"/>
    <lineage>
        <taxon>Bacteria</taxon>
        <taxon>Pseudomonadati</taxon>
        <taxon>Pseudomonadota</taxon>
        <taxon>Alphaproteobacteria</taxon>
        <taxon>Hyphomicrobiales</taxon>
        <taxon>Brucellaceae</taxon>
        <taxon>Brucella/Ochrobactrum group</taxon>
        <taxon>Brucella</taxon>
    </lineage>
</organism>
<reference evidence="7 8" key="1">
    <citation type="submission" date="2017-07" db="EMBL/GenBank/DDBJ databases">
        <title>Phylogenetic study on the rhizospheric bacterium Ochrobactrum sp. A44.</title>
        <authorList>
            <person name="Krzyzanowska D.M."/>
            <person name="Ossowicki A."/>
            <person name="Rajewska M."/>
            <person name="Maciag T."/>
            <person name="Kaczynski Z."/>
            <person name="Czerwicka M."/>
            <person name="Jafra S."/>
        </authorList>
    </citation>
    <scope>NUCLEOTIDE SEQUENCE [LARGE SCALE GENOMIC DNA]</scope>
    <source>
        <strain evidence="7 8">CCUG 30717</strain>
    </source>
</reference>
<dbReference type="EMBL" id="PKQI01000009">
    <property type="protein sequence ID" value="NNV24009.1"/>
    <property type="molecule type" value="Genomic_DNA"/>
</dbReference>
<dbReference type="PRINTS" id="PR00455">
    <property type="entry name" value="HTHTETR"/>
</dbReference>
<evidence type="ECO:0000256" key="1">
    <source>
        <dbReference type="ARBA" id="ARBA00023015"/>
    </source>
</evidence>
<reference evidence="6 9" key="2">
    <citation type="submission" date="2018-11" db="EMBL/GenBank/DDBJ databases">
        <title>Genome sequencing and analysis.</title>
        <authorList>
            <person name="Huang Y.-T."/>
        </authorList>
    </citation>
    <scope>NUCLEOTIDE SEQUENCE [LARGE SCALE GENOMIC DNA]</scope>
    <source>
        <strain evidence="6 9">SHIN</strain>
        <plasmid evidence="6">p2</plasmid>
    </source>
</reference>
<accession>A0A256GAS3</accession>
<dbReference type="InterPro" id="IPR041479">
    <property type="entry name" value="TetR_CgmR_C"/>
</dbReference>
<geneLocation type="plasmid" evidence="6">
    <name>p2</name>
</geneLocation>
<dbReference type="EMBL" id="NNRM01000033">
    <property type="protein sequence ID" value="OYR24214.1"/>
    <property type="molecule type" value="Genomic_DNA"/>
</dbReference>
<keyword evidence="6" id="KW-0614">Plasmid</keyword>
<keyword evidence="3" id="KW-0804">Transcription</keyword>